<gene>
    <name evidence="1" type="ORF">ACFQZ7_08675</name>
</gene>
<accession>A0ABW3EG15</accession>
<dbReference type="EMBL" id="JBHTIO010000040">
    <property type="protein sequence ID" value="MFD0897794.1"/>
    <property type="molecule type" value="Genomic_DNA"/>
</dbReference>
<evidence type="ECO:0000313" key="2">
    <source>
        <dbReference type="Proteomes" id="UP001597104"/>
    </source>
</evidence>
<proteinExistence type="predicted"/>
<reference evidence="2" key="1">
    <citation type="journal article" date="2019" name="Int. J. Syst. Evol. Microbiol.">
        <title>The Global Catalogue of Microorganisms (GCM) 10K type strain sequencing project: providing services to taxonomists for standard genome sequencing and annotation.</title>
        <authorList>
            <consortium name="The Broad Institute Genomics Platform"/>
            <consortium name="The Broad Institute Genome Sequencing Center for Infectious Disease"/>
            <person name="Wu L."/>
            <person name="Ma J."/>
        </authorList>
    </citation>
    <scope>NUCLEOTIDE SEQUENCE [LARGE SCALE GENOMIC DNA]</scope>
    <source>
        <strain evidence="2">CCM 8925</strain>
    </source>
</reference>
<keyword evidence="2" id="KW-1185">Reference proteome</keyword>
<protein>
    <submittedName>
        <fullName evidence="1">Uncharacterized protein</fullName>
    </submittedName>
</protein>
<name>A0ABW3EG15_9LACO</name>
<dbReference type="RefSeq" id="WP_171001867.1">
    <property type="nucleotide sequence ID" value="NZ_BJDN01000018.1"/>
</dbReference>
<evidence type="ECO:0000313" key="1">
    <source>
        <dbReference type="EMBL" id="MFD0897794.1"/>
    </source>
</evidence>
<organism evidence="1 2">
    <name type="scientific">Loigolactobacillus binensis</name>
    <dbReference type="NCBI Taxonomy" id="2559922"/>
    <lineage>
        <taxon>Bacteria</taxon>
        <taxon>Bacillati</taxon>
        <taxon>Bacillota</taxon>
        <taxon>Bacilli</taxon>
        <taxon>Lactobacillales</taxon>
        <taxon>Lactobacillaceae</taxon>
        <taxon>Loigolactobacillus</taxon>
    </lineage>
</organism>
<dbReference type="Proteomes" id="UP001597104">
    <property type="component" value="Unassembled WGS sequence"/>
</dbReference>
<sequence>MTKPESKLKLGQRLLIKAKTFAEHIQRSEPAPLPLALEQVNARKLNRGPLYTFD</sequence>
<comment type="caution">
    <text evidence="1">The sequence shown here is derived from an EMBL/GenBank/DDBJ whole genome shotgun (WGS) entry which is preliminary data.</text>
</comment>